<feature type="compositionally biased region" description="Pro residues" evidence="1">
    <location>
        <begin position="525"/>
        <end position="537"/>
    </location>
</feature>
<dbReference type="InterPro" id="IPR008972">
    <property type="entry name" value="Cupredoxin"/>
</dbReference>
<dbReference type="STRING" id="27349.A0A0L6V0P3"/>
<evidence type="ECO:0000256" key="2">
    <source>
        <dbReference type="SAM" id="Phobius"/>
    </source>
</evidence>
<dbReference type="InterPro" id="IPR052953">
    <property type="entry name" value="Ser-rich/MCO-related"/>
</dbReference>
<feature type="chain" id="PRO_5005568217" evidence="3">
    <location>
        <begin position="25"/>
        <end position="572"/>
    </location>
</feature>
<feature type="compositionally biased region" description="Basic and acidic residues" evidence="1">
    <location>
        <begin position="311"/>
        <end position="323"/>
    </location>
</feature>
<proteinExistence type="predicted"/>
<evidence type="ECO:0000313" key="4">
    <source>
        <dbReference type="EMBL" id="KNZ53710.1"/>
    </source>
</evidence>
<reference evidence="4 5" key="1">
    <citation type="submission" date="2015-08" db="EMBL/GenBank/DDBJ databases">
        <title>Next Generation Sequencing and Analysis of the Genome of Puccinia sorghi L Schw, the Causal Agent of Maize Common Rust.</title>
        <authorList>
            <person name="Rochi L."/>
            <person name="Burguener G."/>
            <person name="Darino M."/>
            <person name="Turjanski A."/>
            <person name="Kreff E."/>
            <person name="Dieguez M.J."/>
            <person name="Sacco F."/>
        </authorList>
    </citation>
    <scope>NUCLEOTIDE SEQUENCE [LARGE SCALE GENOMIC DNA]</scope>
    <source>
        <strain evidence="4 5">RO10H11247</strain>
    </source>
</reference>
<protein>
    <submittedName>
        <fullName evidence="4">Uncharacterized protein</fullName>
    </submittedName>
</protein>
<evidence type="ECO:0000313" key="5">
    <source>
        <dbReference type="Proteomes" id="UP000037035"/>
    </source>
</evidence>
<feature type="compositionally biased region" description="Basic and acidic residues" evidence="1">
    <location>
        <begin position="273"/>
        <end position="288"/>
    </location>
</feature>
<feature type="compositionally biased region" description="Low complexity" evidence="1">
    <location>
        <begin position="324"/>
        <end position="338"/>
    </location>
</feature>
<keyword evidence="2" id="KW-0472">Membrane</keyword>
<dbReference type="VEuPathDB" id="FungiDB:VP01_315g5"/>
<keyword evidence="5" id="KW-1185">Reference proteome</keyword>
<feature type="transmembrane region" description="Helical" evidence="2">
    <location>
        <begin position="551"/>
        <end position="570"/>
    </location>
</feature>
<feature type="compositionally biased region" description="Low complexity" evidence="1">
    <location>
        <begin position="87"/>
        <end position="102"/>
    </location>
</feature>
<feature type="signal peptide" evidence="3">
    <location>
        <begin position="1"/>
        <end position="24"/>
    </location>
</feature>
<dbReference type="CDD" id="cd00920">
    <property type="entry name" value="Cupredoxin"/>
    <property type="match status" value="1"/>
</dbReference>
<accession>A0A0L6V0P3</accession>
<dbReference type="Gene3D" id="2.60.40.420">
    <property type="entry name" value="Cupredoxins - blue copper proteins"/>
    <property type="match status" value="2"/>
</dbReference>
<evidence type="ECO:0000256" key="3">
    <source>
        <dbReference type="SAM" id="SignalP"/>
    </source>
</evidence>
<feature type="region of interest" description="Disordered" evidence="1">
    <location>
        <begin position="250"/>
        <end position="371"/>
    </location>
</feature>
<dbReference type="OrthoDB" id="1921208at2759"/>
<feature type="region of interest" description="Disordered" evidence="1">
    <location>
        <begin position="85"/>
        <end position="206"/>
    </location>
</feature>
<dbReference type="PANTHER" id="PTHR34883">
    <property type="entry name" value="SERINE-RICH PROTEIN, PUTATIVE-RELATED-RELATED"/>
    <property type="match status" value="1"/>
</dbReference>
<evidence type="ECO:0000256" key="1">
    <source>
        <dbReference type="SAM" id="MobiDB-lite"/>
    </source>
</evidence>
<feature type="region of interest" description="Disordered" evidence="1">
    <location>
        <begin position="439"/>
        <end position="545"/>
    </location>
</feature>
<feature type="compositionally biased region" description="Low complexity" evidence="1">
    <location>
        <begin position="111"/>
        <end position="159"/>
    </location>
</feature>
<organism evidence="4 5">
    <name type="scientific">Puccinia sorghi</name>
    <dbReference type="NCBI Taxonomy" id="27349"/>
    <lineage>
        <taxon>Eukaryota</taxon>
        <taxon>Fungi</taxon>
        <taxon>Dikarya</taxon>
        <taxon>Basidiomycota</taxon>
        <taxon>Pucciniomycotina</taxon>
        <taxon>Pucciniomycetes</taxon>
        <taxon>Pucciniales</taxon>
        <taxon>Pucciniaceae</taxon>
        <taxon>Puccinia</taxon>
    </lineage>
</organism>
<gene>
    <name evidence="4" type="ORF">VP01_315g5</name>
</gene>
<dbReference type="Proteomes" id="UP000037035">
    <property type="component" value="Unassembled WGS sequence"/>
</dbReference>
<dbReference type="PANTHER" id="PTHR34883:SF15">
    <property type="entry name" value="EXTRACELLULAR SERINE-RICH PROTEIN"/>
    <property type="match status" value="1"/>
</dbReference>
<feature type="compositionally biased region" description="Polar residues" evidence="1">
    <location>
        <begin position="345"/>
        <end position="357"/>
    </location>
</feature>
<sequence>MKLAPKTFLLGAVYLVAGVMSTDSAGTDHKVSVGKNGQSFDPPHVSAKKGDTITFVFYQDHHTLTQTHFANPCAGTNPPSDSFCTVTSASSNTNSPNATSEAGYPTGGLQPSNPSPSDGGSDYPTSGQPPTDTIPNTSSPSPPSTQLSSPTKPSASSPTVKDPSKTPSTDLTPPAPSPAACLCPAPITSSTGYPTGPEPPAPKEKTCDSKCIEVAGQCQTSTDCDAQSKSPSDTKCKIEDGKCKRCGQSSLVKKKRSLSNHGSFPYFGRLLRRRDTPIDDDTVKKVDVTDAPVDSNTELDTAPTSQQPSPHPEDDTSSTDKDSSPVSTAGGVSTTATAPGLGADSTPTLAQDTQGDGSNKPDESVAVKSNGLDSGFVKVSEEQKSTGKGWKITITDDSKPLWFMCATIHHCTNGMVFAVNAPDSGDKTFDKFVQAAKGSTCPTEYPTQPNLQGDGCTAAAPPCNGDKKETSPPPDGGKKDDPLPDGGKNDSPPPSPGGNDGSPPNTPTPTVPIQPTPTVTSPQGNDPPPSSPSPDPPKTSGGQGRRFDAHLLSFSFYVAITFASFLLFAAPF</sequence>
<name>A0A0L6V0P3_9BASI</name>
<dbReference type="AlphaFoldDB" id="A0A0L6V0P3"/>
<keyword evidence="2" id="KW-0812">Transmembrane</keyword>
<feature type="compositionally biased region" description="Polar residues" evidence="1">
    <location>
        <begin position="295"/>
        <end position="308"/>
    </location>
</feature>
<comment type="caution">
    <text evidence="4">The sequence shown here is derived from an EMBL/GenBank/DDBJ whole genome shotgun (WGS) entry which is preliminary data.</text>
</comment>
<feature type="compositionally biased region" description="Polar residues" evidence="1">
    <location>
        <begin position="440"/>
        <end position="451"/>
    </location>
</feature>
<keyword evidence="2" id="KW-1133">Transmembrane helix</keyword>
<dbReference type="EMBL" id="LAVV01008124">
    <property type="protein sequence ID" value="KNZ53710.1"/>
    <property type="molecule type" value="Genomic_DNA"/>
</dbReference>
<dbReference type="SUPFAM" id="SSF49503">
    <property type="entry name" value="Cupredoxins"/>
    <property type="match status" value="2"/>
</dbReference>
<keyword evidence="3" id="KW-0732">Signal</keyword>
<feature type="compositionally biased region" description="Pro residues" evidence="1">
    <location>
        <begin position="504"/>
        <end position="515"/>
    </location>
</feature>
<feature type="compositionally biased region" description="Basic and acidic residues" evidence="1">
    <location>
        <begin position="465"/>
        <end position="482"/>
    </location>
</feature>